<dbReference type="InterPro" id="IPR001123">
    <property type="entry name" value="LeuE-type"/>
</dbReference>
<feature type="transmembrane region" description="Helical" evidence="7">
    <location>
        <begin position="40"/>
        <end position="62"/>
    </location>
</feature>
<keyword evidence="3" id="KW-1003">Cell membrane</keyword>
<evidence type="ECO:0000256" key="8">
    <source>
        <dbReference type="SAM" id="SignalP"/>
    </source>
</evidence>
<evidence type="ECO:0000256" key="4">
    <source>
        <dbReference type="ARBA" id="ARBA00022692"/>
    </source>
</evidence>
<comment type="similarity">
    <text evidence="2">Belongs to the Rht family.</text>
</comment>
<gene>
    <name evidence="9" type="ORF">H1S06_03310</name>
</gene>
<feature type="chain" id="PRO_5031505914" evidence="8">
    <location>
        <begin position="25"/>
        <end position="204"/>
    </location>
</feature>
<keyword evidence="8" id="KW-0732">Signal</keyword>
<dbReference type="GO" id="GO:0042970">
    <property type="term" value="F:homoserine transmembrane transporter activity"/>
    <property type="evidence" value="ECO:0007669"/>
    <property type="project" value="TreeGrafter"/>
</dbReference>
<organism evidence="9 10">
    <name type="scientific">Marinobacterium marinum</name>
    <dbReference type="NCBI Taxonomy" id="2756129"/>
    <lineage>
        <taxon>Bacteria</taxon>
        <taxon>Pseudomonadati</taxon>
        <taxon>Pseudomonadota</taxon>
        <taxon>Gammaproteobacteria</taxon>
        <taxon>Oceanospirillales</taxon>
        <taxon>Oceanospirillaceae</taxon>
        <taxon>Marinobacterium</taxon>
    </lineage>
</organism>
<comment type="subcellular location">
    <subcellularLocation>
        <location evidence="1">Cell membrane</location>
        <topology evidence="1">Multi-pass membrane protein</topology>
    </subcellularLocation>
</comment>
<feature type="transmembrane region" description="Helical" evidence="7">
    <location>
        <begin position="144"/>
        <end position="167"/>
    </location>
</feature>
<dbReference type="EMBL" id="JACEMT010000035">
    <property type="protein sequence ID" value="MBA4501394.1"/>
    <property type="molecule type" value="Genomic_DNA"/>
</dbReference>
<dbReference type="PANTHER" id="PTHR30086:SF14">
    <property type="entry name" value="HOMOSERINE_HOMOSERINE LACTONE EFFLUX PROTEIN"/>
    <property type="match status" value="1"/>
</dbReference>
<evidence type="ECO:0000256" key="7">
    <source>
        <dbReference type="SAM" id="Phobius"/>
    </source>
</evidence>
<evidence type="ECO:0000256" key="2">
    <source>
        <dbReference type="ARBA" id="ARBA00007928"/>
    </source>
</evidence>
<keyword evidence="5 7" id="KW-1133">Transmembrane helix</keyword>
<dbReference type="RefSeq" id="WP_181737216.1">
    <property type="nucleotide sequence ID" value="NZ_JACEMT010000035.1"/>
</dbReference>
<accession>A0A7W1WWB3</accession>
<dbReference type="Proteomes" id="UP000538931">
    <property type="component" value="Unassembled WGS sequence"/>
</dbReference>
<name>A0A7W1WWB3_9GAMM</name>
<feature type="transmembrane region" description="Helical" evidence="7">
    <location>
        <begin position="111"/>
        <end position="132"/>
    </location>
</feature>
<dbReference type="GO" id="GO:0005886">
    <property type="term" value="C:plasma membrane"/>
    <property type="evidence" value="ECO:0007669"/>
    <property type="project" value="UniProtKB-SubCell"/>
</dbReference>
<evidence type="ECO:0000313" key="10">
    <source>
        <dbReference type="Proteomes" id="UP000538931"/>
    </source>
</evidence>
<evidence type="ECO:0000256" key="6">
    <source>
        <dbReference type="ARBA" id="ARBA00023136"/>
    </source>
</evidence>
<feature type="transmembrane region" description="Helical" evidence="7">
    <location>
        <begin position="74"/>
        <end position="91"/>
    </location>
</feature>
<sequence>MNVEIWLALLGTAILISLSPGASAATAMGAGLTYGIRGAGWNTLGLVCGYGVQILVVCFSLGKLLATAPEWFTILKWVGVAYLTWLGLQFWRRCKSADIESHAFAPPHKRFLQALMVNMTNPKGLMFLLALIPQFIDPIHPQWLQLLIISATLMASEACIMTGYSGLASGLRRRFADPAALMWQQRLTGSALIAAALVLSATTL</sequence>
<evidence type="ECO:0000256" key="3">
    <source>
        <dbReference type="ARBA" id="ARBA00022475"/>
    </source>
</evidence>
<keyword evidence="6 7" id="KW-0472">Membrane</keyword>
<comment type="caution">
    <text evidence="9">The sequence shown here is derived from an EMBL/GenBank/DDBJ whole genome shotgun (WGS) entry which is preliminary data.</text>
</comment>
<dbReference type="PANTHER" id="PTHR30086">
    <property type="entry name" value="ARGININE EXPORTER PROTEIN ARGO"/>
    <property type="match status" value="1"/>
</dbReference>
<keyword evidence="4 7" id="KW-0812">Transmembrane</keyword>
<reference evidence="9 10" key="1">
    <citation type="submission" date="2020-07" db="EMBL/GenBank/DDBJ databases">
        <title>Bacterium isolated from marien macroalgae.</title>
        <authorList>
            <person name="Zhu K."/>
            <person name="Lu D."/>
            <person name="Du Z."/>
        </authorList>
    </citation>
    <scope>NUCLEOTIDE SEQUENCE [LARGE SCALE GENOMIC DNA]</scope>
    <source>
        <strain evidence="9 10">3-1745</strain>
    </source>
</reference>
<evidence type="ECO:0000256" key="1">
    <source>
        <dbReference type="ARBA" id="ARBA00004651"/>
    </source>
</evidence>
<protein>
    <submittedName>
        <fullName evidence="9">LysE family transporter</fullName>
    </submittedName>
</protein>
<dbReference type="Pfam" id="PF01810">
    <property type="entry name" value="LysE"/>
    <property type="match status" value="1"/>
</dbReference>
<evidence type="ECO:0000313" key="9">
    <source>
        <dbReference type="EMBL" id="MBA4501394.1"/>
    </source>
</evidence>
<proteinExistence type="inferred from homology"/>
<evidence type="ECO:0000256" key="5">
    <source>
        <dbReference type="ARBA" id="ARBA00022989"/>
    </source>
</evidence>
<feature type="signal peptide" evidence="8">
    <location>
        <begin position="1"/>
        <end position="24"/>
    </location>
</feature>
<dbReference type="AlphaFoldDB" id="A0A7W1WWB3"/>
<keyword evidence="10" id="KW-1185">Reference proteome</keyword>
<dbReference type="PIRSF" id="PIRSF006324">
    <property type="entry name" value="LeuE"/>
    <property type="match status" value="1"/>
</dbReference>